<keyword evidence="1" id="KW-0732">Signal</keyword>
<evidence type="ECO:0000313" key="2">
    <source>
        <dbReference type="EMBL" id="ABZ96755.1"/>
    </source>
</evidence>
<dbReference type="KEGG" id="lbi:LEPBI_I0621"/>
<dbReference type="EMBL" id="CP000786">
    <property type="protein sequence ID" value="ABZ96755.1"/>
    <property type="molecule type" value="Genomic_DNA"/>
</dbReference>
<organism evidence="2 3">
    <name type="scientific">Leptospira biflexa serovar Patoc (strain Patoc 1 / ATCC 23582 / Paris)</name>
    <dbReference type="NCBI Taxonomy" id="456481"/>
    <lineage>
        <taxon>Bacteria</taxon>
        <taxon>Pseudomonadati</taxon>
        <taxon>Spirochaetota</taxon>
        <taxon>Spirochaetia</taxon>
        <taxon>Leptospirales</taxon>
        <taxon>Leptospiraceae</taxon>
        <taxon>Leptospira</taxon>
    </lineage>
</organism>
<feature type="signal peptide" evidence="1">
    <location>
        <begin position="1"/>
        <end position="25"/>
    </location>
</feature>
<dbReference type="STRING" id="456481.LEPBI_I0621"/>
<evidence type="ECO:0000256" key="1">
    <source>
        <dbReference type="SAM" id="SignalP"/>
    </source>
</evidence>
<dbReference type="HOGENOM" id="CLU_1530673_0_0_12"/>
<reference evidence="2 3" key="1">
    <citation type="journal article" date="2008" name="PLoS ONE">
        <title>Genome sequence of the saprophyte Leptospira biflexa provides insights into the evolution of Leptospira and the pathogenesis of leptospirosis.</title>
        <authorList>
            <person name="Picardeau M."/>
            <person name="Bulach D.M."/>
            <person name="Bouchier C."/>
            <person name="Zuerner R.L."/>
            <person name="Zidane N."/>
            <person name="Wilson P.J."/>
            <person name="Creno S."/>
            <person name="Kuczek E.S."/>
            <person name="Bommezzadri S."/>
            <person name="Davis J.C."/>
            <person name="McGrath A."/>
            <person name="Johnson M.J."/>
            <person name="Boursaux-Eude C."/>
            <person name="Seemann T."/>
            <person name="Rouy Z."/>
            <person name="Coppel R.L."/>
            <person name="Rood J.I."/>
            <person name="Lajus A."/>
            <person name="Davies J.K."/>
            <person name="Medigue C."/>
            <person name="Adler B."/>
        </authorList>
    </citation>
    <scope>NUCLEOTIDE SEQUENCE [LARGE SCALE GENOMIC DNA]</scope>
    <source>
        <strain evidence="3">Patoc 1 / ATCC 23582 / Paris</strain>
    </source>
</reference>
<evidence type="ECO:0008006" key="4">
    <source>
        <dbReference type="Google" id="ProtNLM"/>
    </source>
</evidence>
<dbReference type="OrthoDB" id="341935at2"/>
<sequence>MTYKMMRLLCCLSPLFLLLQCAAFPDPVTSKNRNLKLNSEKKVNLIFTGFYRYEKEKEEIIENIKKQGFFYDQTSPITLEVILQKKDIKYRYPLIHKLHFLLTFLSGGIIPSHIRTEHTLTFRYSKSEIILMENEYSIGMDQWRGIPVILLMITHWPNRIYKEQLVETTRLEFIE</sequence>
<feature type="chain" id="PRO_5002755343" description="Lipoprotein" evidence="1">
    <location>
        <begin position="26"/>
        <end position="175"/>
    </location>
</feature>
<dbReference type="BioCyc" id="LBIF456481:LEPBI_RS03050-MONOMER"/>
<proteinExistence type="predicted"/>
<dbReference type="AlphaFoldDB" id="B0SKJ8"/>
<gene>
    <name evidence="2" type="ordered locus">LEPBI_I0621</name>
</gene>
<dbReference type="RefSeq" id="WP_012387642.1">
    <property type="nucleotide sequence ID" value="NC_010602.1"/>
</dbReference>
<protein>
    <recommendedName>
        <fullName evidence="4">Lipoprotein</fullName>
    </recommendedName>
</protein>
<name>B0SKJ8_LEPBP</name>
<accession>B0SKJ8</accession>
<evidence type="ECO:0000313" key="3">
    <source>
        <dbReference type="Proteomes" id="UP000001847"/>
    </source>
</evidence>
<keyword evidence="3" id="KW-1185">Reference proteome</keyword>
<dbReference type="Proteomes" id="UP000001847">
    <property type="component" value="Chromosome I"/>
</dbReference>